<dbReference type="AlphaFoldDB" id="A0A382ZW68"/>
<name>A0A382ZW68_9ZZZZ</name>
<organism evidence="1">
    <name type="scientific">marine metagenome</name>
    <dbReference type="NCBI Taxonomy" id="408172"/>
    <lineage>
        <taxon>unclassified sequences</taxon>
        <taxon>metagenomes</taxon>
        <taxon>ecological metagenomes</taxon>
    </lineage>
</organism>
<dbReference type="EMBL" id="UINC01186632">
    <property type="protein sequence ID" value="SVD98938.1"/>
    <property type="molecule type" value="Genomic_DNA"/>
</dbReference>
<gene>
    <name evidence="1" type="ORF">METZ01_LOCUS451792</name>
</gene>
<evidence type="ECO:0000313" key="1">
    <source>
        <dbReference type="EMBL" id="SVD98938.1"/>
    </source>
</evidence>
<sequence>MPDIHDMELDTRITDSEIHNVCESCGGTKKVIDGVSTGFDGHGRPTYETWQEDCPDCG</sequence>
<proteinExistence type="predicted"/>
<protein>
    <submittedName>
        <fullName evidence="1">Uncharacterized protein</fullName>
    </submittedName>
</protein>
<accession>A0A382ZW68</accession>
<reference evidence="1" key="1">
    <citation type="submission" date="2018-05" db="EMBL/GenBank/DDBJ databases">
        <authorList>
            <person name="Lanie J.A."/>
            <person name="Ng W.-L."/>
            <person name="Kazmierczak K.M."/>
            <person name="Andrzejewski T.M."/>
            <person name="Davidsen T.M."/>
            <person name="Wayne K.J."/>
            <person name="Tettelin H."/>
            <person name="Glass J.I."/>
            <person name="Rusch D."/>
            <person name="Podicherti R."/>
            <person name="Tsui H.-C.T."/>
            <person name="Winkler M.E."/>
        </authorList>
    </citation>
    <scope>NUCLEOTIDE SEQUENCE</scope>
</reference>